<dbReference type="Proteomes" id="UP000239939">
    <property type="component" value="Unassembled WGS sequence"/>
</dbReference>
<gene>
    <name evidence="1" type="ORF">XpopCFBP1817_12585</name>
</gene>
<comment type="caution">
    <text evidence="1">The sequence shown here is derived from an EMBL/GenBank/DDBJ whole genome shotgun (WGS) entry which is preliminary data.</text>
</comment>
<sequence length="76" mass="8612">MLTGPSQNVRFTAPRAGTYILNFEGTDFDRGRLLARQRSEACRHICCIPSFPWRQSASDLRDRAGMAPVFQRVVLV</sequence>
<proteinExistence type="predicted"/>
<reference evidence="2" key="1">
    <citation type="submission" date="2016-08" db="EMBL/GenBank/DDBJ databases">
        <authorList>
            <person name="Merda D."/>
            <person name="Briand M."/>
            <person name="Taghouti G."/>
            <person name="Carrere S."/>
            <person name="Gouzy J."/>
            <person name="Portier P."/>
            <person name="Jacques M.-A."/>
            <person name="Fischer-Le Saux M."/>
        </authorList>
    </citation>
    <scope>NUCLEOTIDE SEQUENCE [LARGE SCALE GENOMIC DNA]</scope>
    <source>
        <strain evidence="2">CFBP1817</strain>
    </source>
</reference>
<accession>A0A2S7EMS3</accession>
<dbReference type="EMBL" id="MDEJ01000074">
    <property type="protein sequence ID" value="PPU92119.1"/>
    <property type="molecule type" value="Genomic_DNA"/>
</dbReference>
<protein>
    <submittedName>
        <fullName evidence="1">Uncharacterized protein</fullName>
    </submittedName>
</protein>
<keyword evidence="2" id="KW-1185">Reference proteome</keyword>
<name>A0A2S7EMS3_9XANT</name>
<dbReference type="AlphaFoldDB" id="A0A2S7EMS3"/>
<organism evidence="1 2">
    <name type="scientific">Xanthomonas populi</name>
    <dbReference type="NCBI Taxonomy" id="53414"/>
    <lineage>
        <taxon>Bacteria</taxon>
        <taxon>Pseudomonadati</taxon>
        <taxon>Pseudomonadota</taxon>
        <taxon>Gammaproteobacteria</taxon>
        <taxon>Lysobacterales</taxon>
        <taxon>Lysobacteraceae</taxon>
        <taxon>Xanthomonas</taxon>
    </lineage>
</organism>
<evidence type="ECO:0000313" key="1">
    <source>
        <dbReference type="EMBL" id="PPU92119.1"/>
    </source>
</evidence>
<evidence type="ECO:0000313" key="2">
    <source>
        <dbReference type="Proteomes" id="UP000239939"/>
    </source>
</evidence>